<dbReference type="EMBL" id="MT143985">
    <property type="protein sequence ID" value="QJA45086.1"/>
    <property type="molecule type" value="Genomic_DNA"/>
</dbReference>
<dbReference type="PANTHER" id="PTHR46609">
    <property type="entry name" value="EXONUCLEASE, PHAGE-TYPE/RECB, C-TERMINAL DOMAIN-CONTAINING PROTEIN"/>
    <property type="match status" value="1"/>
</dbReference>
<evidence type="ECO:0000259" key="1">
    <source>
        <dbReference type="Pfam" id="PF09588"/>
    </source>
</evidence>
<evidence type="ECO:0000313" key="2">
    <source>
        <dbReference type="EMBL" id="QJA45086.1"/>
    </source>
</evidence>
<protein>
    <submittedName>
        <fullName evidence="2">Putative exonuclease</fullName>
    </submittedName>
</protein>
<sequence length="201" mass="23273">MKILKFKDEQEWLDARRGKITGSKLKDIVIQKGKKEKVGFYELIADRLGLPPGDENAMERGHELEPEAIERFEESTGKKVNTDLVIWEHAKYPNIALSPDGFIGKTEAVEVKCLSSARHIQAVIENEVPAEYKYQVIQYFIVNEKLKTLYFVFYDPRLKIKDFHVITINRTSLQDEIEEITLYQIAKLEKINAIVAELTQF</sequence>
<dbReference type="InterPro" id="IPR011604">
    <property type="entry name" value="PDDEXK-like_dom_sf"/>
</dbReference>
<dbReference type="InterPro" id="IPR051703">
    <property type="entry name" value="NF-kappa-B_Signaling_Reg"/>
</dbReference>
<accession>A0A6H1ZB00</accession>
<reference evidence="2" key="1">
    <citation type="submission" date="2020-03" db="EMBL/GenBank/DDBJ databases">
        <title>The deep terrestrial virosphere.</title>
        <authorList>
            <person name="Holmfeldt K."/>
            <person name="Nilsson E."/>
            <person name="Simone D."/>
            <person name="Lopez-Fernandez M."/>
            <person name="Wu X."/>
            <person name="de Brujin I."/>
            <person name="Lundin D."/>
            <person name="Andersson A."/>
            <person name="Bertilsson S."/>
            <person name="Dopson M."/>
        </authorList>
    </citation>
    <scope>NUCLEOTIDE SEQUENCE</scope>
    <source>
        <strain evidence="2">TM448A00172</strain>
        <strain evidence="3">TM448B00344</strain>
    </source>
</reference>
<keyword evidence="2" id="KW-0269">Exonuclease</keyword>
<feature type="domain" description="YqaJ viral recombinase" evidence="1">
    <location>
        <begin position="11"/>
        <end position="143"/>
    </location>
</feature>
<name>A0A6H1ZB00_9ZZZZ</name>
<keyword evidence="2" id="KW-0540">Nuclease</keyword>
<dbReference type="SUPFAM" id="SSF52980">
    <property type="entry name" value="Restriction endonuclease-like"/>
    <property type="match status" value="1"/>
</dbReference>
<evidence type="ECO:0000313" key="3">
    <source>
        <dbReference type="EMBL" id="QJH95085.1"/>
    </source>
</evidence>
<dbReference type="GO" id="GO:0004527">
    <property type="term" value="F:exonuclease activity"/>
    <property type="evidence" value="ECO:0007669"/>
    <property type="project" value="UniProtKB-KW"/>
</dbReference>
<keyword evidence="2" id="KW-0378">Hydrolase</keyword>
<dbReference type="AlphaFoldDB" id="A0A6H1ZB00"/>
<dbReference type="Gene3D" id="3.90.320.10">
    <property type="match status" value="1"/>
</dbReference>
<proteinExistence type="predicted"/>
<dbReference type="InterPro" id="IPR011335">
    <property type="entry name" value="Restrct_endonuc-II-like"/>
</dbReference>
<gene>
    <name evidence="2" type="ORF">TM448A00172_0045</name>
    <name evidence="3" type="ORF">TM448B00344_0031</name>
</gene>
<dbReference type="InterPro" id="IPR019080">
    <property type="entry name" value="YqaJ_viral_recombinase"/>
</dbReference>
<dbReference type="PANTHER" id="PTHR46609:SF6">
    <property type="entry name" value="EXONUCLEASE, PHAGE-TYPE_RECB, C-TERMINAL DOMAIN-CONTAINING PROTEIN-RELATED"/>
    <property type="match status" value="1"/>
</dbReference>
<dbReference type="Pfam" id="PF09588">
    <property type="entry name" value="YqaJ"/>
    <property type="match status" value="1"/>
</dbReference>
<organism evidence="2">
    <name type="scientific">viral metagenome</name>
    <dbReference type="NCBI Taxonomy" id="1070528"/>
    <lineage>
        <taxon>unclassified sequences</taxon>
        <taxon>metagenomes</taxon>
        <taxon>organismal metagenomes</taxon>
    </lineage>
</organism>
<dbReference type="EMBL" id="MT144612">
    <property type="protein sequence ID" value="QJH95085.1"/>
    <property type="molecule type" value="Genomic_DNA"/>
</dbReference>